<organism evidence="13 14">
    <name type="scientific">Candidatus Nitrosocaldus cavascurensis</name>
    <dbReference type="NCBI Taxonomy" id="2058097"/>
    <lineage>
        <taxon>Archaea</taxon>
        <taxon>Nitrososphaerota</taxon>
        <taxon>Nitrososphaeria</taxon>
        <taxon>Candidatus Nitrosocaldales</taxon>
        <taxon>Candidatus Nitrosocaldaceae</taxon>
        <taxon>Candidatus Nitrosocaldus</taxon>
    </lineage>
</organism>
<evidence type="ECO:0000256" key="2">
    <source>
        <dbReference type="ARBA" id="ARBA00009046"/>
    </source>
</evidence>
<evidence type="ECO:0000313" key="14">
    <source>
        <dbReference type="Proteomes" id="UP000236248"/>
    </source>
</evidence>
<dbReference type="GO" id="GO:0003723">
    <property type="term" value="F:RNA binding"/>
    <property type="evidence" value="ECO:0007669"/>
    <property type="project" value="TreeGrafter"/>
</dbReference>
<dbReference type="PROSITE" id="PS51194">
    <property type="entry name" value="HELICASE_CTER"/>
    <property type="match status" value="1"/>
</dbReference>
<evidence type="ECO:0000256" key="7">
    <source>
        <dbReference type="ARBA" id="ARBA00022806"/>
    </source>
</evidence>
<comment type="similarity">
    <text evidence="1">In the N-terminal section; belongs to the CRISPR-associated nuclease Cas3-HD family.</text>
</comment>
<dbReference type="InterPro" id="IPR014001">
    <property type="entry name" value="Helicase_ATP-bd"/>
</dbReference>
<dbReference type="PROSITE" id="PS51643">
    <property type="entry name" value="HD_CAS3"/>
    <property type="match status" value="1"/>
</dbReference>
<evidence type="ECO:0000256" key="8">
    <source>
        <dbReference type="ARBA" id="ARBA00022840"/>
    </source>
</evidence>
<dbReference type="Pfam" id="PF00270">
    <property type="entry name" value="DEAD"/>
    <property type="match status" value="1"/>
</dbReference>
<evidence type="ECO:0000256" key="4">
    <source>
        <dbReference type="ARBA" id="ARBA00022723"/>
    </source>
</evidence>
<accession>A0A2K5ATK8</accession>
<dbReference type="CDD" id="cd09641">
    <property type="entry name" value="Cas3''_I"/>
    <property type="match status" value="1"/>
</dbReference>
<evidence type="ECO:0000256" key="9">
    <source>
        <dbReference type="ARBA" id="ARBA00023118"/>
    </source>
</evidence>
<name>A0A2K5ATK8_9ARCH</name>
<protein>
    <submittedName>
        <fullName evidence="13">CRISPR-associated nuclease/helicase Cas3</fullName>
        <ecNumber evidence="13">3.1.-.-</ecNumber>
        <ecNumber evidence="13">3.6.4.-</ecNumber>
    </submittedName>
</protein>
<reference evidence="14" key="1">
    <citation type="submission" date="2018-01" db="EMBL/GenBank/DDBJ databases">
        <authorList>
            <person name="Kerou L M."/>
        </authorList>
    </citation>
    <scope>NUCLEOTIDE SEQUENCE [LARGE SCALE GENOMIC DNA]</scope>
    <source>
        <strain evidence="14">SCU2</strain>
    </source>
</reference>
<evidence type="ECO:0000313" key="13">
    <source>
        <dbReference type="EMBL" id="SPC34944.1"/>
    </source>
</evidence>
<dbReference type="Proteomes" id="UP000236248">
    <property type="component" value="Chromosome NCAV"/>
</dbReference>
<dbReference type="GO" id="GO:0046872">
    <property type="term" value="F:metal ion binding"/>
    <property type="evidence" value="ECO:0007669"/>
    <property type="project" value="UniProtKB-KW"/>
</dbReference>
<dbReference type="GO" id="GO:0003724">
    <property type="term" value="F:RNA helicase activity"/>
    <property type="evidence" value="ECO:0007669"/>
    <property type="project" value="TreeGrafter"/>
</dbReference>
<feature type="domain" description="Helicase ATP-binding" evidence="10">
    <location>
        <begin position="305"/>
        <end position="496"/>
    </location>
</feature>
<evidence type="ECO:0000259" key="12">
    <source>
        <dbReference type="PROSITE" id="PS51643"/>
    </source>
</evidence>
<dbReference type="PANTHER" id="PTHR47963:SF9">
    <property type="entry name" value="CRISPR-ASSOCIATED ENDONUCLEASE_HELICASE CAS3"/>
    <property type="match status" value="1"/>
</dbReference>
<dbReference type="NCBIfam" id="TIGR01587">
    <property type="entry name" value="cas3_core"/>
    <property type="match status" value="1"/>
</dbReference>
<evidence type="ECO:0000256" key="3">
    <source>
        <dbReference type="ARBA" id="ARBA00022722"/>
    </source>
</evidence>
<dbReference type="AlphaFoldDB" id="A0A2K5ATK8"/>
<evidence type="ECO:0000256" key="1">
    <source>
        <dbReference type="ARBA" id="ARBA00006847"/>
    </source>
</evidence>
<dbReference type="GO" id="GO:0051607">
    <property type="term" value="P:defense response to virus"/>
    <property type="evidence" value="ECO:0007669"/>
    <property type="project" value="UniProtKB-KW"/>
</dbReference>
<dbReference type="EMBL" id="LT981265">
    <property type="protein sequence ID" value="SPC34944.1"/>
    <property type="molecule type" value="Genomic_DNA"/>
</dbReference>
<dbReference type="InterPro" id="IPR001650">
    <property type="entry name" value="Helicase_C-like"/>
</dbReference>
<keyword evidence="14" id="KW-1185">Reference proteome</keyword>
<sequence length="889" mass="104750">MDLLDALRAKSDDSNGGAILLKDHLYLTIERAIQLKRFIIDNQEAITYNKLGNDFFRSLYIACLLHDLGKIDLNFQEKLYGNPHDSSLDTLRKFFKNYRNLRIKDHEVISILYSLIFLDNNEWDKKIRTAILLHHYNDFYANKGINARYLFDEYPDLSKYLEFMLNNKDEIRRLLKSLLDYIKEKIEENKGNIIDDINHLFQELNEKIEVGYDKIKQLYDADRTGHGLSEILKFFILDEDSKVDIYDFFVFLGALRRCDYAASANIDIEYPIKLSNDVYSSIDKKIKDKIGGIERDSLWQEELINKIGNIKRNIVLIAPTGSGKTEFALLWASKKGKKLIYTLPLRVALNDLYWRFGNDINGYFNNNYLNILHSTAFIEYVKAREYGREGRYGMVDVGIKQNTAKLFSTPIILTTPDQVFLTSLKYYTSDKLISIYPLSTIIIDEVQAYKPEMVAIILKTIEIIQRLQGDIIIITATFPPYVEKFIKDKFDIIDVSNYIDIREKVKNYNQRRHCIDLIRCGLFKDEDNLEIDEEGLEEIKKQLEKNRGKNILIIVNNVKKAIRLYERLKEMRNEDTYLLHSRLLEKEKSSRISRIREVEKREGRKRIVLVATQIVEASVDIDFDILITEISPIDSQIQRWGRIYRNRDDNYTSSEPNILIFTKYDKGTTAIYDKDVIEQTICVLERKKGEIMAHEDEVAIIKEVYNTKIDDNKTLKDSYIEKINEHLEYLKYFTVEKKSHAQRLFREIAGLQIIVPAIMSKSDDKRVSTFGELIEKRLRDNESDSLSWSEIINKIKEETQLNNLDEWYLKRILYEYSINIPFFLLEKLQRNSSIFRIREFKGYYVLTITNMKYLDEIINEIKEYGIDKMLERVKIDTYKSEIEIAENII</sequence>
<dbReference type="GO" id="GO:0140097">
    <property type="term" value="F:catalytic activity, acting on DNA"/>
    <property type="evidence" value="ECO:0007669"/>
    <property type="project" value="UniProtKB-ARBA"/>
</dbReference>
<keyword evidence="6 13" id="KW-0378">Hydrolase</keyword>
<dbReference type="InterPro" id="IPR054712">
    <property type="entry name" value="Cas3-like_dom"/>
</dbReference>
<dbReference type="GO" id="GO:0016787">
    <property type="term" value="F:hydrolase activity"/>
    <property type="evidence" value="ECO:0007669"/>
    <property type="project" value="UniProtKB-KW"/>
</dbReference>
<dbReference type="GeneID" id="41595750"/>
<dbReference type="RefSeq" id="WP_103286507.1">
    <property type="nucleotide sequence ID" value="NZ_LT981265.1"/>
</dbReference>
<evidence type="ECO:0000256" key="5">
    <source>
        <dbReference type="ARBA" id="ARBA00022741"/>
    </source>
</evidence>
<dbReference type="EC" id="3.6.4.-" evidence="13"/>
<keyword evidence="5" id="KW-0547">Nucleotide-binding</keyword>
<dbReference type="InterPro" id="IPR006483">
    <property type="entry name" value="CRISPR-assoc_Cas3_HD"/>
</dbReference>
<dbReference type="GO" id="GO:0005524">
    <property type="term" value="F:ATP binding"/>
    <property type="evidence" value="ECO:0007669"/>
    <property type="project" value="UniProtKB-KW"/>
</dbReference>
<keyword evidence="3" id="KW-0540">Nuclease</keyword>
<keyword evidence="7 13" id="KW-0347">Helicase</keyword>
<dbReference type="SUPFAM" id="SSF109604">
    <property type="entry name" value="HD-domain/PDEase-like"/>
    <property type="match status" value="1"/>
</dbReference>
<comment type="similarity">
    <text evidence="2">In the central section; belongs to the CRISPR-associated helicase Cas3 family.</text>
</comment>
<dbReference type="NCBIfam" id="TIGR01596">
    <property type="entry name" value="cas3_HD"/>
    <property type="match status" value="1"/>
</dbReference>
<evidence type="ECO:0000259" key="10">
    <source>
        <dbReference type="PROSITE" id="PS51192"/>
    </source>
</evidence>
<dbReference type="KEGG" id="ncv:NCAV_1781"/>
<dbReference type="InterPro" id="IPR038257">
    <property type="entry name" value="CRISPR-assoc_Cas3_HD_sf"/>
</dbReference>
<dbReference type="Pfam" id="PF22590">
    <property type="entry name" value="Cas3-like_C_2"/>
    <property type="match status" value="1"/>
</dbReference>
<dbReference type="PROSITE" id="PS51192">
    <property type="entry name" value="HELICASE_ATP_BIND_1"/>
    <property type="match status" value="1"/>
</dbReference>
<dbReference type="InterPro" id="IPR050547">
    <property type="entry name" value="DEAD_box_RNA_helicases"/>
</dbReference>
<dbReference type="PANTHER" id="PTHR47963">
    <property type="entry name" value="DEAD-BOX ATP-DEPENDENT RNA HELICASE 47, MITOCHONDRIAL"/>
    <property type="match status" value="1"/>
</dbReference>
<dbReference type="GO" id="GO:0004518">
    <property type="term" value="F:nuclease activity"/>
    <property type="evidence" value="ECO:0007669"/>
    <property type="project" value="UniProtKB-KW"/>
</dbReference>
<dbReference type="InterPro" id="IPR027417">
    <property type="entry name" value="P-loop_NTPase"/>
</dbReference>
<feature type="domain" description="HD Cas3-type" evidence="12">
    <location>
        <begin position="14"/>
        <end position="186"/>
    </location>
</feature>
<feature type="domain" description="Helicase C-terminal" evidence="11">
    <location>
        <begin position="535"/>
        <end position="699"/>
    </location>
</feature>
<dbReference type="Gene3D" id="1.10.3210.30">
    <property type="match status" value="1"/>
</dbReference>
<dbReference type="SMART" id="SM00490">
    <property type="entry name" value="HELICc"/>
    <property type="match status" value="1"/>
</dbReference>
<dbReference type="SMART" id="SM00487">
    <property type="entry name" value="DEXDc"/>
    <property type="match status" value="1"/>
</dbReference>
<gene>
    <name evidence="13" type="primary">cas3</name>
    <name evidence="13" type="ORF">NCAV_1781</name>
</gene>
<evidence type="ECO:0000259" key="11">
    <source>
        <dbReference type="PROSITE" id="PS51194"/>
    </source>
</evidence>
<evidence type="ECO:0000256" key="6">
    <source>
        <dbReference type="ARBA" id="ARBA00022801"/>
    </source>
</evidence>
<dbReference type="EC" id="3.1.-.-" evidence="13"/>
<proteinExistence type="inferred from homology"/>
<keyword evidence="9" id="KW-0051">Antiviral defense</keyword>
<dbReference type="SUPFAM" id="SSF52540">
    <property type="entry name" value="P-loop containing nucleoside triphosphate hydrolases"/>
    <property type="match status" value="1"/>
</dbReference>
<dbReference type="InterPro" id="IPR006474">
    <property type="entry name" value="Helicase_Cas3_CRISPR-ass_core"/>
</dbReference>
<dbReference type="Gene3D" id="3.40.50.300">
    <property type="entry name" value="P-loop containing nucleotide triphosphate hydrolases"/>
    <property type="match status" value="2"/>
</dbReference>
<dbReference type="InterPro" id="IPR011545">
    <property type="entry name" value="DEAD/DEAH_box_helicase_dom"/>
</dbReference>
<keyword evidence="4" id="KW-0479">Metal-binding</keyword>
<keyword evidence="8" id="KW-0067">ATP-binding</keyword>